<feature type="transmembrane region" description="Helical" evidence="1">
    <location>
        <begin position="162"/>
        <end position="185"/>
    </location>
</feature>
<protein>
    <recommendedName>
        <fullName evidence="4">MFS transporter</fullName>
    </recommendedName>
</protein>
<keyword evidence="1" id="KW-1133">Transmembrane helix</keyword>
<name>A0ABS4JC17_9BACL</name>
<feature type="transmembrane region" description="Helical" evidence="1">
    <location>
        <begin position="271"/>
        <end position="289"/>
    </location>
</feature>
<dbReference type="Proteomes" id="UP001519288">
    <property type="component" value="Unassembled WGS sequence"/>
</dbReference>
<proteinExistence type="predicted"/>
<dbReference type="RefSeq" id="WP_209858509.1">
    <property type="nucleotide sequence ID" value="NZ_JAGGLD010000001.1"/>
</dbReference>
<keyword evidence="1" id="KW-0472">Membrane</keyword>
<gene>
    <name evidence="2" type="ORF">J2Z69_000291</name>
</gene>
<feature type="transmembrane region" description="Helical" evidence="1">
    <location>
        <begin position="93"/>
        <end position="113"/>
    </location>
</feature>
<sequence length="392" mass="43798">MNSMRKLLLMNTAAGIIFNYINLFINLFIWEKGQSIADVAWYNLVQFLFWGAAFVWGVKLLNSYSLRFVFLASAIFAAITFGVVSVLHIEPKFLYLALLALPVGITNGLNSCAQNLGVSLFGKSDDFAAYFSTSNIIGQVIQIVNPIVFAIVIQTIGYTGSFAVMLGFVGVMVACAFFIPNATLASQQTKSVASYAISNVFFTPTLRWMIPSIIAAGFFMQFQGLFSLIFTFSVTENKLIIAILQITYTVCTILAMVLYRRLRNEGRFHNSFWLMLGMIMASIGFGIALYPKAPILILSNILTTVGMFFFMTIWNARQFIAINHLDAAAKSRILVWRELLLVIARIAVLAPVLAIKDFASWPFRLLMLFCFIVALTIPYLSKKGTEEVRPRN</sequence>
<dbReference type="EMBL" id="JAGGLD010000001">
    <property type="protein sequence ID" value="MBP1999272.1"/>
    <property type="molecule type" value="Genomic_DNA"/>
</dbReference>
<dbReference type="SUPFAM" id="SSF103473">
    <property type="entry name" value="MFS general substrate transporter"/>
    <property type="match status" value="1"/>
</dbReference>
<feature type="transmembrane region" description="Helical" evidence="1">
    <location>
        <begin position="7"/>
        <end position="29"/>
    </location>
</feature>
<evidence type="ECO:0000313" key="3">
    <source>
        <dbReference type="Proteomes" id="UP001519288"/>
    </source>
</evidence>
<comment type="caution">
    <text evidence="2">The sequence shown here is derived from an EMBL/GenBank/DDBJ whole genome shotgun (WGS) entry which is preliminary data.</text>
</comment>
<evidence type="ECO:0008006" key="4">
    <source>
        <dbReference type="Google" id="ProtNLM"/>
    </source>
</evidence>
<feature type="transmembrane region" description="Helical" evidence="1">
    <location>
        <begin position="68"/>
        <end position="87"/>
    </location>
</feature>
<keyword evidence="3" id="KW-1185">Reference proteome</keyword>
<dbReference type="InterPro" id="IPR036259">
    <property type="entry name" value="MFS_trans_sf"/>
</dbReference>
<keyword evidence="1" id="KW-0812">Transmembrane</keyword>
<feature type="transmembrane region" description="Helical" evidence="1">
    <location>
        <begin position="334"/>
        <end position="355"/>
    </location>
</feature>
<reference evidence="2 3" key="1">
    <citation type="submission" date="2021-03" db="EMBL/GenBank/DDBJ databases">
        <title>Genomic Encyclopedia of Type Strains, Phase IV (KMG-IV): sequencing the most valuable type-strain genomes for metagenomic binning, comparative biology and taxonomic classification.</title>
        <authorList>
            <person name="Goeker M."/>
        </authorList>
    </citation>
    <scope>NUCLEOTIDE SEQUENCE [LARGE SCALE GENOMIC DNA]</scope>
    <source>
        <strain evidence="2 3">DSM 26806</strain>
    </source>
</reference>
<feature type="transmembrane region" description="Helical" evidence="1">
    <location>
        <begin position="361"/>
        <end position="381"/>
    </location>
</feature>
<dbReference type="Gene3D" id="1.20.1250.20">
    <property type="entry name" value="MFS general substrate transporter like domains"/>
    <property type="match status" value="1"/>
</dbReference>
<feature type="transmembrane region" description="Helical" evidence="1">
    <location>
        <begin position="134"/>
        <end position="156"/>
    </location>
</feature>
<accession>A0ABS4JC17</accession>
<organism evidence="2 3">
    <name type="scientific">Paenibacillus shirakamiensis</name>
    <dbReference type="NCBI Taxonomy" id="1265935"/>
    <lineage>
        <taxon>Bacteria</taxon>
        <taxon>Bacillati</taxon>
        <taxon>Bacillota</taxon>
        <taxon>Bacilli</taxon>
        <taxon>Bacillales</taxon>
        <taxon>Paenibacillaceae</taxon>
        <taxon>Paenibacillus</taxon>
    </lineage>
</organism>
<evidence type="ECO:0000256" key="1">
    <source>
        <dbReference type="SAM" id="Phobius"/>
    </source>
</evidence>
<feature type="transmembrane region" description="Helical" evidence="1">
    <location>
        <begin position="41"/>
        <end position="61"/>
    </location>
</feature>
<evidence type="ECO:0000313" key="2">
    <source>
        <dbReference type="EMBL" id="MBP1999272.1"/>
    </source>
</evidence>
<feature type="transmembrane region" description="Helical" evidence="1">
    <location>
        <begin position="239"/>
        <end position="259"/>
    </location>
</feature>
<feature type="transmembrane region" description="Helical" evidence="1">
    <location>
        <begin position="206"/>
        <end position="233"/>
    </location>
</feature>
<feature type="transmembrane region" description="Helical" evidence="1">
    <location>
        <begin position="295"/>
        <end position="314"/>
    </location>
</feature>